<dbReference type="PROSITE" id="PS50887">
    <property type="entry name" value="GGDEF"/>
    <property type="match status" value="1"/>
</dbReference>
<dbReference type="InterPro" id="IPR029787">
    <property type="entry name" value="Nucleotide_cyclase"/>
</dbReference>
<dbReference type="AlphaFoldDB" id="A0A0A0BIL4"/>
<dbReference type="Proteomes" id="UP000029999">
    <property type="component" value="Unassembled WGS sequence"/>
</dbReference>
<dbReference type="SMART" id="SM00267">
    <property type="entry name" value="GGDEF"/>
    <property type="match status" value="1"/>
</dbReference>
<comment type="caution">
    <text evidence="2">The sequence shown here is derived from an EMBL/GenBank/DDBJ whole genome shotgun (WGS) entry which is preliminary data.</text>
</comment>
<accession>A0A0A0BIL4</accession>
<dbReference type="InterPro" id="IPR000160">
    <property type="entry name" value="GGDEF_dom"/>
</dbReference>
<proteinExistence type="predicted"/>
<dbReference type="NCBIfam" id="TIGR00254">
    <property type="entry name" value="GGDEF"/>
    <property type="match status" value="1"/>
</dbReference>
<protein>
    <submittedName>
        <fullName evidence="2">Phytochrome-like protein Cph2</fullName>
    </submittedName>
</protein>
<dbReference type="InterPro" id="IPR043128">
    <property type="entry name" value="Rev_trsase/Diguanyl_cyclase"/>
</dbReference>
<evidence type="ECO:0000313" key="2">
    <source>
        <dbReference type="EMBL" id="KGM07532.1"/>
    </source>
</evidence>
<gene>
    <name evidence="2" type="ORF">LP43_1145</name>
</gene>
<dbReference type="SUPFAM" id="SSF55073">
    <property type="entry name" value="Nucleotide cyclase"/>
    <property type="match status" value="1"/>
</dbReference>
<organism evidence="2 3">
    <name type="scientific">Methylophaga thiooxydans</name>
    <dbReference type="NCBI Taxonomy" id="392484"/>
    <lineage>
        <taxon>Bacteria</taxon>
        <taxon>Pseudomonadati</taxon>
        <taxon>Pseudomonadota</taxon>
        <taxon>Gammaproteobacteria</taxon>
        <taxon>Thiotrichales</taxon>
        <taxon>Piscirickettsiaceae</taxon>
        <taxon>Methylophaga</taxon>
    </lineage>
</organism>
<evidence type="ECO:0000313" key="3">
    <source>
        <dbReference type="Proteomes" id="UP000029999"/>
    </source>
</evidence>
<name>A0A0A0BIL4_9GAMM</name>
<dbReference type="Pfam" id="PF00990">
    <property type="entry name" value="GGDEF"/>
    <property type="match status" value="1"/>
</dbReference>
<dbReference type="Gene3D" id="3.30.70.270">
    <property type="match status" value="1"/>
</dbReference>
<dbReference type="STRING" id="392484.LP43_1145"/>
<feature type="domain" description="GGDEF" evidence="1">
    <location>
        <begin position="37"/>
        <end position="170"/>
    </location>
</feature>
<reference evidence="2 3" key="1">
    <citation type="submission" date="2014-09" db="EMBL/GenBank/DDBJ databases">
        <authorList>
            <person name="Grob C."/>
            <person name="Taubert M."/>
            <person name="Howat A.M."/>
            <person name="Burns O.J."/>
            <person name="Dixon J.L."/>
            <person name="Chen Y."/>
            <person name="Murrell J.C."/>
        </authorList>
    </citation>
    <scope>NUCLEOTIDE SEQUENCE [LARGE SCALE GENOMIC DNA]</scope>
    <source>
        <strain evidence="2">L4</strain>
    </source>
</reference>
<evidence type="ECO:0000259" key="1">
    <source>
        <dbReference type="PROSITE" id="PS50887"/>
    </source>
</evidence>
<dbReference type="RefSeq" id="WP_036312909.1">
    <property type="nucleotide sequence ID" value="NZ_JRQD01000002.1"/>
</dbReference>
<dbReference type="EMBL" id="JRQD01000002">
    <property type="protein sequence ID" value="KGM07532.1"/>
    <property type="molecule type" value="Genomic_DNA"/>
</dbReference>
<sequence>MDTKINTSQDNDGIVIDQTTLLQTLINQWRKAVEEDFAISIFIIDVDKFSRMENKSVCFEQIFEAIRKQFHRETDFIARFNRKQVMAISSHMSYRQSTLLATRLHKAIASLKLFHPQSPTGRYATVSIGHSTYAPEPNDCYGVLDMLATVIKFVRDAKYEGGNQSKSRLHSRVLK</sequence>